<organism evidence="1 2">
    <name type="scientific">Smallanthus sonchifolius</name>
    <dbReference type="NCBI Taxonomy" id="185202"/>
    <lineage>
        <taxon>Eukaryota</taxon>
        <taxon>Viridiplantae</taxon>
        <taxon>Streptophyta</taxon>
        <taxon>Embryophyta</taxon>
        <taxon>Tracheophyta</taxon>
        <taxon>Spermatophyta</taxon>
        <taxon>Magnoliopsida</taxon>
        <taxon>eudicotyledons</taxon>
        <taxon>Gunneridae</taxon>
        <taxon>Pentapetalae</taxon>
        <taxon>asterids</taxon>
        <taxon>campanulids</taxon>
        <taxon>Asterales</taxon>
        <taxon>Asteraceae</taxon>
        <taxon>Asteroideae</taxon>
        <taxon>Heliantheae alliance</taxon>
        <taxon>Millerieae</taxon>
        <taxon>Smallanthus</taxon>
    </lineage>
</organism>
<evidence type="ECO:0000313" key="2">
    <source>
        <dbReference type="Proteomes" id="UP001056120"/>
    </source>
</evidence>
<dbReference type="EMBL" id="CM042028">
    <property type="protein sequence ID" value="KAI3797713.1"/>
    <property type="molecule type" value="Genomic_DNA"/>
</dbReference>
<protein>
    <submittedName>
        <fullName evidence="1">Uncharacterized protein</fullName>
    </submittedName>
</protein>
<accession>A0ACB9HQK9</accession>
<reference evidence="1 2" key="2">
    <citation type="journal article" date="2022" name="Mol. Ecol. Resour.">
        <title>The genomes of chicory, endive, great burdock and yacon provide insights into Asteraceae paleo-polyploidization history and plant inulin production.</title>
        <authorList>
            <person name="Fan W."/>
            <person name="Wang S."/>
            <person name="Wang H."/>
            <person name="Wang A."/>
            <person name="Jiang F."/>
            <person name="Liu H."/>
            <person name="Zhao H."/>
            <person name="Xu D."/>
            <person name="Zhang Y."/>
        </authorList>
    </citation>
    <scope>NUCLEOTIDE SEQUENCE [LARGE SCALE GENOMIC DNA]</scope>
    <source>
        <strain evidence="2">cv. Yunnan</strain>
        <tissue evidence="1">Leaves</tissue>
    </source>
</reference>
<sequence length="196" mass="22881">MAGPEQTERVDSDIEDAASIIEAQDQAQGRNVFTNTDRKQRFTFNDISPSKWRERSVEMLSWCSAELQAPATVVYAWYRMNPISYYYKLNFNEDWVSTRRVLAKENGVPIEDIPTEVFLDDEVWSEDNSQAEEWSKAINEYYNDRLTKCSLYNEIFGINTKEIRMFGDIPKDDPLHQNPPEFTIEMLNIPAKFKGN</sequence>
<proteinExistence type="predicted"/>
<name>A0ACB9HQK9_9ASTR</name>
<evidence type="ECO:0000313" key="1">
    <source>
        <dbReference type="EMBL" id="KAI3797713.1"/>
    </source>
</evidence>
<reference evidence="2" key="1">
    <citation type="journal article" date="2022" name="Mol. Ecol. Resour.">
        <title>The genomes of chicory, endive, great burdock and yacon provide insights into Asteraceae palaeo-polyploidization history and plant inulin production.</title>
        <authorList>
            <person name="Fan W."/>
            <person name="Wang S."/>
            <person name="Wang H."/>
            <person name="Wang A."/>
            <person name="Jiang F."/>
            <person name="Liu H."/>
            <person name="Zhao H."/>
            <person name="Xu D."/>
            <person name="Zhang Y."/>
        </authorList>
    </citation>
    <scope>NUCLEOTIDE SEQUENCE [LARGE SCALE GENOMIC DNA]</scope>
    <source>
        <strain evidence="2">cv. Yunnan</strain>
    </source>
</reference>
<comment type="caution">
    <text evidence="1">The sequence shown here is derived from an EMBL/GenBank/DDBJ whole genome shotgun (WGS) entry which is preliminary data.</text>
</comment>
<keyword evidence="2" id="KW-1185">Reference proteome</keyword>
<gene>
    <name evidence="1" type="ORF">L1987_32976</name>
</gene>
<dbReference type="Proteomes" id="UP001056120">
    <property type="component" value="Linkage Group LG11"/>
</dbReference>